<accession>A0A2H0TFM2</accession>
<comment type="caution">
    <text evidence="2">The sequence shown here is derived from an EMBL/GenBank/DDBJ whole genome shotgun (WGS) entry which is preliminary data.</text>
</comment>
<evidence type="ECO:0000313" key="3">
    <source>
        <dbReference type="Proteomes" id="UP000231503"/>
    </source>
</evidence>
<dbReference type="AlphaFoldDB" id="A0A2H0TFM2"/>
<feature type="transmembrane region" description="Helical" evidence="1">
    <location>
        <begin position="46"/>
        <end position="67"/>
    </location>
</feature>
<feature type="transmembrane region" description="Helical" evidence="1">
    <location>
        <begin position="12"/>
        <end position="34"/>
    </location>
</feature>
<organism evidence="2 3">
    <name type="scientific">Candidatus Niyogibacteria bacterium CG10_big_fil_rev_8_21_14_0_10_46_36</name>
    <dbReference type="NCBI Taxonomy" id="1974726"/>
    <lineage>
        <taxon>Bacteria</taxon>
        <taxon>Candidatus Niyogiibacteriota</taxon>
    </lineage>
</organism>
<keyword evidence="1" id="KW-1133">Transmembrane helix</keyword>
<dbReference type="EMBL" id="PFCO01000003">
    <property type="protein sequence ID" value="PIR69744.1"/>
    <property type="molecule type" value="Genomic_DNA"/>
</dbReference>
<feature type="transmembrane region" description="Helical" evidence="1">
    <location>
        <begin position="79"/>
        <end position="98"/>
    </location>
</feature>
<evidence type="ECO:0000256" key="1">
    <source>
        <dbReference type="SAM" id="Phobius"/>
    </source>
</evidence>
<protein>
    <submittedName>
        <fullName evidence="2">Uncharacterized protein</fullName>
    </submittedName>
</protein>
<proteinExistence type="predicted"/>
<keyword evidence="1" id="KW-0812">Transmembrane</keyword>
<keyword evidence="1" id="KW-0472">Membrane</keyword>
<dbReference type="Proteomes" id="UP000231503">
    <property type="component" value="Unassembled WGS sequence"/>
</dbReference>
<sequence length="147" mass="17305">MKIDLFRKMGFFGGCWFSFMIFVGAIFFGSQWAITATNPDYVFSSFWQWDIIGIMLLVTCAVSIFVTKKTTALKETFKSIWNFGPAWVFLMFIFNFMLFTWKQITLHMNPDYSFTKFWQWDIVGIAAIATCIVSIYLIWFKGRHAKK</sequence>
<gene>
    <name evidence="2" type="ORF">COU47_01525</name>
</gene>
<feature type="transmembrane region" description="Helical" evidence="1">
    <location>
        <begin position="118"/>
        <end position="139"/>
    </location>
</feature>
<evidence type="ECO:0000313" key="2">
    <source>
        <dbReference type="EMBL" id="PIR69744.1"/>
    </source>
</evidence>
<name>A0A2H0TFM2_9BACT</name>
<reference evidence="3" key="1">
    <citation type="submission" date="2017-09" db="EMBL/GenBank/DDBJ databases">
        <title>Depth-based differentiation of microbial function through sediment-hosted aquifers and enrichment of novel symbionts in the deep terrestrial subsurface.</title>
        <authorList>
            <person name="Probst A.J."/>
            <person name="Ladd B."/>
            <person name="Jarett J.K."/>
            <person name="Geller-Mcgrath D.E."/>
            <person name="Sieber C.M.K."/>
            <person name="Emerson J.B."/>
            <person name="Anantharaman K."/>
            <person name="Thomas B.C."/>
            <person name="Malmstrom R."/>
            <person name="Stieglmeier M."/>
            <person name="Klingl A."/>
            <person name="Woyke T."/>
            <person name="Ryan C.M."/>
            <person name="Banfield J.F."/>
        </authorList>
    </citation>
    <scope>NUCLEOTIDE SEQUENCE [LARGE SCALE GENOMIC DNA]</scope>
</reference>